<reference evidence="3" key="1">
    <citation type="submission" date="2022-11" db="UniProtKB">
        <authorList>
            <consortium name="WormBaseParasite"/>
        </authorList>
    </citation>
    <scope>IDENTIFICATION</scope>
</reference>
<evidence type="ECO:0000313" key="3">
    <source>
        <dbReference type="WBParaSite" id="nRc.2.0.1.t45437-RA"/>
    </source>
</evidence>
<evidence type="ECO:0000313" key="2">
    <source>
        <dbReference type="Proteomes" id="UP000887565"/>
    </source>
</evidence>
<dbReference type="Proteomes" id="UP000887565">
    <property type="component" value="Unplaced"/>
</dbReference>
<keyword evidence="1" id="KW-0472">Membrane</keyword>
<proteinExistence type="predicted"/>
<accession>A0A915L4K5</accession>
<feature type="transmembrane region" description="Helical" evidence="1">
    <location>
        <begin position="97"/>
        <end position="116"/>
    </location>
</feature>
<keyword evidence="1" id="KW-0812">Transmembrane</keyword>
<evidence type="ECO:0000256" key="1">
    <source>
        <dbReference type="SAM" id="Phobius"/>
    </source>
</evidence>
<dbReference type="AlphaFoldDB" id="A0A915L4K5"/>
<organism evidence="2 3">
    <name type="scientific">Romanomermis culicivorax</name>
    <name type="common">Nematode worm</name>
    <dbReference type="NCBI Taxonomy" id="13658"/>
    <lineage>
        <taxon>Eukaryota</taxon>
        <taxon>Metazoa</taxon>
        <taxon>Ecdysozoa</taxon>
        <taxon>Nematoda</taxon>
        <taxon>Enoplea</taxon>
        <taxon>Dorylaimia</taxon>
        <taxon>Mermithida</taxon>
        <taxon>Mermithoidea</taxon>
        <taxon>Mermithidae</taxon>
        <taxon>Romanomermis</taxon>
    </lineage>
</organism>
<keyword evidence="1" id="KW-1133">Transmembrane helix</keyword>
<feature type="transmembrane region" description="Helical" evidence="1">
    <location>
        <begin position="35"/>
        <end position="53"/>
    </location>
</feature>
<dbReference type="WBParaSite" id="nRc.2.0.1.t45437-RA">
    <property type="protein sequence ID" value="nRc.2.0.1.t45437-RA"/>
    <property type="gene ID" value="nRc.2.0.1.g45437"/>
</dbReference>
<protein>
    <submittedName>
        <fullName evidence="3">Uncharacterized protein</fullName>
    </submittedName>
</protein>
<name>A0A915L4K5_ROMCU</name>
<keyword evidence="2" id="KW-1185">Reference proteome</keyword>
<sequence length="181" mass="20932">MVMCVSGCRRLPLLGVKRNNINRSERDSPTTHQKWIILGLLFFYCLFDPYIFMDDLFWAIDCKVFLEYCSFMPMSPNSAMKIVQYFTTINPWVSRTLMSFFPLVPASAPFITAFIIKPYKKKAQHPNSARPSNAAIIGSGHCYFCRMRVHPTDGCNRPCPRYPQIHVHRAMAYPHSNPMMP</sequence>